<dbReference type="Pfam" id="PF25361">
    <property type="entry name" value="AAA_lid_RFC1"/>
    <property type="match status" value="1"/>
</dbReference>
<dbReference type="InterPro" id="IPR053016">
    <property type="entry name" value="CTF18-RFC_complex"/>
</dbReference>
<evidence type="ECO:0000256" key="5">
    <source>
        <dbReference type="ARBA" id="ARBA00022840"/>
    </source>
</evidence>
<keyword evidence="4" id="KW-0547">Nucleotide-binding</keyword>
<dbReference type="GO" id="GO:0016887">
    <property type="term" value="F:ATP hydrolysis activity"/>
    <property type="evidence" value="ECO:0007669"/>
    <property type="project" value="InterPro"/>
</dbReference>
<dbReference type="GO" id="GO:0006260">
    <property type="term" value="P:DNA replication"/>
    <property type="evidence" value="ECO:0007669"/>
    <property type="project" value="UniProtKB-KW"/>
</dbReference>
<dbReference type="AlphaFoldDB" id="A0A7C9EUD3"/>
<comment type="subunit">
    <text evidence="2">Heterotetramer of subunits RFC2, RFC3, RFC4 and RFC5 that can form a complex with RFC1.</text>
</comment>
<dbReference type="Gene3D" id="3.40.50.300">
    <property type="entry name" value="P-loop containing nucleotide triphosphate hydrolases"/>
    <property type="match status" value="1"/>
</dbReference>
<keyword evidence="3" id="KW-0235">DNA replication</keyword>
<evidence type="ECO:0000256" key="2">
    <source>
        <dbReference type="ARBA" id="ARBA00011480"/>
    </source>
</evidence>
<evidence type="ECO:0000256" key="4">
    <source>
        <dbReference type="ARBA" id="ARBA00022741"/>
    </source>
</evidence>
<dbReference type="InterPro" id="IPR003959">
    <property type="entry name" value="ATPase_AAA_core"/>
</dbReference>
<organism evidence="13">
    <name type="scientific">Opuntia streptacantha</name>
    <name type="common">Prickly pear cactus</name>
    <name type="synonym">Opuntia cardona</name>
    <dbReference type="NCBI Taxonomy" id="393608"/>
    <lineage>
        <taxon>Eukaryota</taxon>
        <taxon>Viridiplantae</taxon>
        <taxon>Streptophyta</taxon>
        <taxon>Embryophyta</taxon>
        <taxon>Tracheophyta</taxon>
        <taxon>Spermatophyta</taxon>
        <taxon>Magnoliopsida</taxon>
        <taxon>eudicotyledons</taxon>
        <taxon>Gunneridae</taxon>
        <taxon>Pentapetalae</taxon>
        <taxon>Caryophyllales</taxon>
        <taxon>Cactineae</taxon>
        <taxon>Cactaceae</taxon>
        <taxon>Opuntioideae</taxon>
        <taxon>Opuntia</taxon>
    </lineage>
</organism>
<evidence type="ECO:0000259" key="12">
    <source>
        <dbReference type="SMART" id="SM00382"/>
    </source>
</evidence>
<comment type="similarity">
    <text evidence="9">Belongs to the activator 1 small subunits family. CTF18 subfamily.</text>
</comment>
<keyword evidence="6" id="KW-0238">DNA-binding</keyword>
<accession>A0A7C9EUD3</accession>
<dbReference type="InterPro" id="IPR003593">
    <property type="entry name" value="AAA+_ATPase"/>
</dbReference>
<keyword evidence="8" id="KW-0131">Cell cycle</keyword>
<protein>
    <recommendedName>
        <fullName evidence="10">Chromosome transmission fidelity protein 18 homolog</fullName>
    </recommendedName>
</protein>
<dbReference type="PANTHER" id="PTHR46765">
    <property type="entry name" value="P-LOOP CONTAINING NUCLEOSIDE TRIPHOSPHATE HYDROLASES SUPERFAMILY PROTEIN"/>
    <property type="match status" value="1"/>
</dbReference>
<evidence type="ECO:0000313" key="13">
    <source>
        <dbReference type="EMBL" id="MBA4675226.1"/>
    </source>
</evidence>
<dbReference type="CDD" id="cd00009">
    <property type="entry name" value="AAA"/>
    <property type="match status" value="1"/>
</dbReference>
<name>A0A7C9EUD3_OPUST</name>
<keyword evidence="5" id="KW-0067">ATP-binding</keyword>
<reference evidence="13" key="1">
    <citation type="journal article" date="2013" name="J. Plant Res.">
        <title>Effect of fungi and light on seed germination of three Opuntia species from semiarid lands of central Mexico.</title>
        <authorList>
            <person name="Delgado-Sanchez P."/>
            <person name="Jimenez-Bremont J.F."/>
            <person name="Guerrero-Gonzalez Mde L."/>
            <person name="Flores J."/>
        </authorList>
    </citation>
    <scope>NUCLEOTIDE SEQUENCE</scope>
    <source>
        <tissue evidence="13">Cladode</tissue>
    </source>
</reference>
<dbReference type="PANTHER" id="PTHR46765:SF1">
    <property type="entry name" value="P-LOOP CONTAINING NUCLEOSIDE TRIPHOSPHATE HYDROLASES SUPERFAMILY PROTEIN"/>
    <property type="match status" value="1"/>
</dbReference>
<dbReference type="Pfam" id="PF00004">
    <property type="entry name" value="AAA"/>
    <property type="match status" value="1"/>
</dbReference>
<dbReference type="InterPro" id="IPR027417">
    <property type="entry name" value="P-loop_NTPase"/>
</dbReference>
<keyword evidence="7" id="KW-0539">Nucleus</keyword>
<reference evidence="13" key="2">
    <citation type="submission" date="2020-07" db="EMBL/GenBank/DDBJ databases">
        <authorList>
            <person name="Vera ALvarez R."/>
            <person name="Arias-Moreno D.M."/>
            <person name="Jimenez-Jacinto V."/>
            <person name="Jimenez-Bremont J.F."/>
            <person name="Swaminathan K."/>
            <person name="Moose S.P."/>
            <person name="Guerrero-Gonzalez M.L."/>
            <person name="Marino-Ramirez L."/>
            <person name="Landsman D."/>
            <person name="Rodriguez-Kessler M."/>
            <person name="Delgado-Sanchez P."/>
        </authorList>
    </citation>
    <scope>NUCLEOTIDE SEQUENCE</scope>
    <source>
        <tissue evidence="13">Cladode</tissue>
    </source>
</reference>
<feature type="compositionally biased region" description="Basic and acidic residues" evidence="11">
    <location>
        <begin position="36"/>
        <end position="51"/>
    </location>
</feature>
<evidence type="ECO:0000256" key="11">
    <source>
        <dbReference type="SAM" id="MobiDB-lite"/>
    </source>
</evidence>
<sequence>MEMHIPDLDELQWLEEANSHLPEHEESYQFHECEAELDEGDARQGQSKDEFDAQQLEEFESPRCPPPQPQKETQIPSIADRSKKRPRSPSPDSDPAEDTWVRVRTESPADSTLDEVTDWLHNDEQSNIKYLSRFAFEIDGDCMPVTAPSGSGERVYAKLDKNVFSDGGDNAHVDKVKMPATSTGLTSEPVSVLLQKAEQDALMKALRASSEVSDNILHPERSVMTEELWVNKYAPKSFTELLSDEHTNREVLSWLKQWDSTVFGTDIRNTGDEVLSALRRHSSLPHNQKVSGTNFMRKSWGHRSTENYKGHSAVMEQEHNKAKGVPGLQNKKLNGLGIPDQKVLLLCGPPGLGKTTLAHVAARHCGYHVVEINASDDRSSTSIEAKILDAVQMNSVMAGSKPKCLVIDEIDGALGEGKGAVEVILKMVAAERNSYAVKETSTSEELSGKKSSKNRSKSMSLSRPVICICNDLYAPSLRPLRLVAKVHVFPQPTVSRMVSRLKYICNKEGLKTNAIALTALAEFTECDIRSCLNTLQFLHKKKQSLDLAALSSQIVGQKDMTRSIFDIWKEIFQKRKVKQSAKHHLSLTTTDDASDLLYSLISNRGDCDVIHDGIHENFLQLHYHDPMLQKTVHCLDALGVSDLIHSCVMRSYNMSLYVYHAPITIMIHRLLARVERPTIEWPKSFQRYRTLLAEKKEGLRSWQTKIPPFISRHLSVNAFVEDTVSPLLHILSPADLRPVALHLLSDKERNKLAQLVSTMVDYALTYKHKKSSPLTKYPRHDEAMDASLLCLEPPIQDFVSFKDYKLGYYELNSAVKQVVMHEVEKQKIVRESRGRSTHSVKNSRMENIAGNDKENGIGDTSKSRGTASIDFSVEKKN</sequence>
<evidence type="ECO:0000256" key="3">
    <source>
        <dbReference type="ARBA" id="ARBA00022705"/>
    </source>
</evidence>
<dbReference type="SMART" id="SM00382">
    <property type="entry name" value="AAA"/>
    <property type="match status" value="1"/>
</dbReference>
<dbReference type="FunFam" id="1.10.8.60:FF:000074">
    <property type="entry name" value="Chromosome transmission fidelity protein 18"/>
    <property type="match status" value="1"/>
</dbReference>
<evidence type="ECO:0000256" key="9">
    <source>
        <dbReference type="ARBA" id="ARBA00043975"/>
    </source>
</evidence>
<evidence type="ECO:0000256" key="6">
    <source>
        <dbReference type="ARBA" id="ARBA00023125"/>
    </source>
</evidence>
<feature type="domain" description="AAA+ ATPase" evidence="12">
    <location>
        <begin position="340"/>
        <end position="493"/>
    </location>
</feature>
<dbReference type="GO" id="GO:0005524">
    <property type="term" value="F:ATP binding"/>
    <property type="evidence" value="ECO:0007669"/>
    <property type="project" value="UniProtKB-KW"/>
</dbReference>
<dbReference type="GO" id="GO:0005634">
    <property type="term" value="C:nucleus"/>
    <property type="evidence" value="ECO:0007669"/>
    <property type="project" value="UniProtKB-SubCell"/>
</dbReference>
<comment type="subcellular location">
    <subcellularLocation>
        <location evidence="1">Nucleus</location>
    </subcellularLocation>
</comment>
<evidence type="ECO:0000256" key="10">
    <source>
        <dbReference type="ARBA" id="ARBA00069525"/>
    </source>
</evidence>
<dbReference type="CDD" id="cd18140">
    <property type="entry name" value="HLD_clamp_RFC"/>
    <property type="match status" value="1"/>
</dbReference>
<evidence type="ECO:0000256" key="1">
    <source>
        <dbReference type="ARBA" id="ARBA00004123"/>
    </source>
</evidence>
<dbReference type="InterPro" id="IPR047854">
    <property type="entry name" value="RFC_lid"/>
</dbReference>
<evidence type="ECO:0000256" key="8">
    <source>
        <dbReference type="ARBA" id="ARBA00023306"/>
    </source>
</evidence>
<dbReference type="SUPFAM" id="SSF52540">
    <property type="entry name" value="P-loop containing nucleoside triphosphate hydrolases"/>
    <property type="match status" value="1"/>
</dbReference>
<proteinExistence type="inferred from homology"/>
<dbReference type="Gene3D" id="1.10.8.60">
    <property type="match status" value="1"/>
</dbReference>
<dbReference type="GO" id="GO:0003677">
    <property type="term" value="F:DNA binding"/>
    <property type="evidence" value="ECO:0007669"/>
    <property type="project" value="UniProtKB-KW"/>
</dbReference>
<evidence type="ECO:0000256" key="7">
    <source>
        <dbReference type="ARBA" id="ARBA00023242"/>
    </source>
</evidence>
<dbReference type="EMBL" id="GISG01266330">
    <property type="protein sequence ID" value="MBA4675226.1"/>
    <property type="molecule type" value="Transcribed_RNA"/>
</dbReference>
<feature type="region of interest" description="Disordered" evidence="11">
    <location>
        <begin position="830"/>
        <end position="877"/>
    </location>
</feature>
<feature type="region of interest" description="Disordered" evidence="11">
    <location>
        <begin position="36"/>
        <end position="109"/>
    </location>
</feature>